<dbReference type="AlphaFoldDB" id="A0A4Q7Z5I6"/>
<dbReference type="InterPro" id="IPR010982">
    <property type="entry name" value="Lambda_DNA-bd_dom_sf"/>
</dbReference>
<reference evidence="2 3" key="1">
    <citation type="submission" date="2019-02" db="EMBL/GenBank/DDBJ databases">
        <title>Genomic Encyclopedia of Type Strains, Phase IV (KMG-IV): sequencing the most valuable type-strain genomes for metagenomic binning, comparative biology and taxonomic classification.</title>
        <authorList>
            <person name="Goeker M."/>
        </authorList>
    </citation>
    <scope>NUCLEOTIDE SEQUENCE [LARGE SCALE GENOMIC DNA]</scope>
    <source>
        <strain evidence="2 3">DSM 105135</strain>
    </source>
</reference>
<sequence>MLDLILATPAEICSDLGSRLREQRLAQALTQTDLALRAGVSAGTVKNLEGKGQSSLESLIRIVVALGLTNQLQTLFTLQTDSIAALARAEKAKRQRAPRRNPA</sequence>
<accession>A0A4Q7Z5I6</accession>
<evidence type="ECO:0000259" key="1">
    <source>
        <dbReference type="PROSITE" id="PS50943"/>
    </source>
</evidence>
<name>A0A4Q7Z5I6_9GAMM</name>
<dbReference type="PROSITE" id="PS50943">
    <property type="entry name" value="HTH_CROC1"/>
    <property type="match status" value="1"/>
</dbReference>
<dbReference type="RefSeq" id="WP_130413117.1">
    <property type="nucleotide sequence ID" value="NZ_SHKX01000012.1"/>
</dbReference>
<evidence type="ECO:0000313" key="2">
    <source>
        <dbReference type="EMBL" id="RZU45101.1"/>
    </source>
</evidence>
<dbReference type="SMART" id="SM00530">
    <property type="entry name" value="HTH_XRE"/>
    <property type="match status" value="1"/>
</dbReference>
<evidence type="ECO:0000313" key="3">
    <source>
        <dbReference type="Proteomes" id="UP000292423"/>
    </source>
</evidence>
<dbReference type="SUPFAM" id="SSF47413">
    <property type="entry name" value="lambda repressor-like DNA-binding domains"/>
    <property type="match status" value="1"/>
</dbReference>
<dbReference type="CDD" id="cd00093">
    <property type="entry name" value="HTH_XRE"/>
    <property type="match status" value="1"/>
</dbReference>
<dbReference type="GO" id="GO:0003677">
    <property type="term" value="F:DNA binding"/>
    <property type="evidence" value="ECO:0007669"/>
    <property type="project" value="UniProtKB-KW"/>
</dbReference>
<comment type="caution">
    <text evidence="2">The sequence shown here is derived from an EMBL/GenBank/DDBJ whole genome shotgun (WGS) entry which is preliminary data.</text>
</comment>
<keyword evidence="3" id="KW-1185">Reference proteome</keyword>
<dbReference type="Gene3D" id="1.10.260.40">
    <property type="entry name" value="lambda repressor-like DNA-binding domains"/>
    <property type="match status" value="1"/>
</dbReference>
<dbReference type="Pfam" id="PF13560">
    <property type="entry name" value="HTH_31"/>
    <property type="match status" value="1"/>
</dbReference>
<dbReference type="InterPro" id="IPR001387">
    <property type="entry name" value="Cro/C1-type_HTH"/>
</dbReference>
<dbReference type="Proteomes" id="UP000292423">
    <property type="component" value="Unassembled WGS sequence"/>
</dbReference>
<protein>
    <submittedName>
        <fullName evidence="2">DNA-binding XRE family transcriptional regulator</fullName>
    </submittedName>
</protein>
<feature type="domain" description="HTH cro/C1-type" evidence="1">
    <location>
        <begin position="20"/>
        <end position="72"/>
    </location>
</feature>
<keyword evidence="2" id="KW-0238">DNA-binding</keyword>
<organism evidence="2 3">
    <name type="scientific">Fluviicoccus keumensis</name>
    <dbReference type="NCBI Taxonomy" id="1435465"/>
    <lineage>
        <taxon>Bacteria</taxon>
        <taxon>Pseudomonadati</taxon>
        <taxon>Pseudomonadota</taxon>
        <taxon>Gammaproteobacteria</taxon>
        <taxon>Moraxellales</taxon>
        <taxon>Moraxellaceae</taxon>
        <taxon>Fluviicoccus</taxon>
    </lineage>
</organism>
<dbReference type="EMBL" id="SHKX01000012">
    <property type="protein sequence ID" value="RZU45101.1"/>
    <property type="molecule type" value="Genomic_DNA"/>
</dbReference>
<proteinExistence type="predicted"/>
<gene>
    <name evidence="2" type="ORF">EV700_1913</name>
</gene>